<dbReference type="InterPro" id="IPR017896">
    <property type="entry name" value="4Fe4S_Fe-S-bd"/>
</dbReference>
<evidence type="ECO:0000256" key="1">
    <source>
        <dbReference type="SAM" id="Phobius"/>
    </source>
</evidence>
<dbReference type="InterPro" id="IPR017900">
    <property type="entry name" value="4Fe4S_Fe_S_CS"/>
</dbReference>
<dbReference type="NCBIfam" id="TIGR01409">
    <property type="entry name" value="TAT_signal_seq"/>
    <property type="match status" value="1"/>
</dbReference>
<dbReference type="EMBL" id="UOET01000004">
    <property type="protein sequence ID" value="VAW26073.1"/>
    <property type="molecule type" value="Genomic_DNA"/>
</dbReference>
<sequence>MAKQELNRRQFLKSGAIAVGAMAAVGAGVGYLQKVTAENRINEKFLRPPGAIREKDFIYACIKCGLCIQICPVRAIKFAGIKEGLAYGTPYIDSRSQACDLSCDSIQCVETCPTAALYFVPFKTAGEKAIAKYDKTHKPDASYNPFPVQILAMKRQVNMGKALVNEKTCLAVLGKGFKGIPRGKDFKGVNRSPYGDSPKA</sequence>
<dbReference type="SUPFAM" id="SSF54862">
    <property type="entry name" value="4Fe-4S ferredoxins"/>
    <property type="match status" value="1"/>
</dbReference>
<keyword evidence="1" id="KW-0812">Transmembrane</keyword>
<dbReference type="PROSITE" id="PS51379">
    <property type="entry name" value="4FE4S_FER_2"/>
    <property type="match status" value="2"/>
</dbReference>
<organism evidence="3">
    <name type="scientific">hydrothermal vent metagenome</name>
    <dbReference type="NCBI Taxonomy" id="652676"/>
    <lineage>
        <taxon>unclassified sequences</taxon>
        <taxon>metagenomes</taxon>
        <taxon>ecological metagenomes</taxon>
    </lineage>
</organism>
<proteinExistence type="predicted"/>
<keyword evidence="1" id="KW-0472">Membrane</keyword>
<feature type="domain" description="4Fe-4S ferredoxin-type" evidence="2">
    <location>
        <begin position="88"/>
        <end position="122"/>
    </location>
</feature>
<evidence type="ECO:0000313" key="3">
    <source>
        <dbReference type="EMBL" id="VAW26073.1"/>
    </source>
</evidence>
<keyword evidence="1" id="KW-1133">Transmembrane helix</keyword>
<feature type="transmembrane region" description="Helical" evidence="1">
    <location>
        <begin position="12"/>
        <end position="32"/>
    </location>
</feature>
<evidence type="ECO:0000259" key="2">
    <source>
        <dbReference type="PROSITE" id="PS51379"/>
    </source>
</evidence>
<gene>
    <name evidence="3" type="ORF">MNBD_BACTEROID07-183</name>
</gene>
<dbReference type="Gene3D" id="3.30.70.20">
    <property type="match status" value="1"/>
</dbReference>
<name>A0A3B0UCN6_9ZZZZ</name>
<accession>A0A3B0UCN6</accession>
<dbReference type="PROSITE" id="PS00198">
    <property type="entry name" value="4FE4S_FER_1"/>
    <property type="match status" value="1"/>
</dbReference>
<feature type="non-terminal residue" evidence="3">
    <location>
        <position position="200"/>
    </location>
</feature>
<feature type="domain" description="4Fe-4S ferredoxin-type" evidence="2">
    <location>
        <begin position="51"/>
        <end position="81"/>
    </location>
</feature>
<protein>
    <recommendedName>
        <fullName evidence="2">4Fe-4S ferredoxin-type domain-containing protein</fullName>
    </recommendedName>
</protein>
<dbReference type="InterPro" id="IPR019546">
    <property type="entry name" value="TAT_signal_bac_arc"/>
</dbReference>
<dbReference type="Pfam" id="PF12838">
    <property type="entry name" value="Fer4_7"/>
    <property type="match status" value="1"/>
</dbReference>
<dbReference type="AlphaFoldDB" id="A0A3B0UCN6"/>
<dbReference type="PROSITE" id="PS51318">
    <property type="entry name" value="TAT"/>
    <property type="match status" value="1"/>
</dbReference>
<reference evidence="3" key="1">
    <citation type="submission" date="2018-06" db="EMBL/GenBank/DDBJ databases">
        <authorList>
            <person name="Zhirakovskaya E."/>
        </authorList>
    </citation>
    <scope>NUCLEOTIDE SEQUENCE</scope>
</reference>
<dbReference type="InterPro" id="IPR006311">
    <property type="entry name" value="TAT_signal"/>
</dbReference>